<dbReference type="EMBL" id="CAJVRL010000064">
    <property type="protein sequence ID" value="CAG8955612.1"/>
    <property type="molecule type" value="Genomic_DNA"/>
</dbReference>
<gene>
    <name evidence="2" type="ORF">HYFRA_00009566</name>
</gene>
<dbReference type="AlphaFoldDB" id="A0A9N9PVH9"/>
<feature type="region of interest" description="Disordered" evidence="1">
    <location>
        <begin position="1"/>
        <end position="33"/>
    </location>
</feature>
<dbReference type="Proteomes" id="UP000696280">
    <property type="component" value="Unassembled WGS sequence"/>
</dbReference>
<proteinExistence type="predicted"/>
<evidence type="ECO:0000313" key="3">
    <source>
        <dbReference type="Proteomes" id="UP000696280"/>
    </source>
</evidence>
<feature type="compositionally biased region" description="Polar residues" evidence="1">
    <location>
        <begin position="1"/>
        <end position="13"/>
    </location>
</feature>
<organism evidence="2 3">
    <name type="scientific">Hymenoscyphus fraxineus</name>
    <dbReference type="NCBI Taxonomy" id="746836"/>
    <lineage>
        <taxon>Eukaryota</taxon>
        <taxon>Fungi</taxon>
        <taxon>Dikarya</taxon>
        <taxon>Ascomycota</taxon>
        <taxon>Pezizomycotina</taxon>
        <taxon>Leotiomycetes</taxon>
        <taxon>Helotiales</taxon>
        <taxon>Helotiaceae</taxon>
        <taxon>Hymenoscyphus</taxon>
    </lineage>
</organism>
<evidence type="ECO:0000256" key="1">
    <source>
        <dbReference type="SAM" id="MobiDB-lite"/>
    </source>
</evidence>
<comment type="caution">
    <text evidence="2">The sequence shown here is derived from an EMBL/GenBank/DDBJ whole genome shotgun (WGS) entry which is preliminary data.</text>
</comment>
<evidence type="ECO:0000313" key="2">
    <source>
        <dbReference type="EMBL" id="CAG8955612.1"/>
    </source>
</evidence>
<protein>
    <submittedName>
        <fullName evidence="2">Uncharacterized protein</fullName>
    </submittedName>
</protein>
<name>A0A9N9PVH9_9HELO</name>
<accession>A0A9N9PVH9</accession>
<keyword evidence="3" id="KW-1185">Reference proteome</keyword>
<reference evidence="2" key="1">
    <citation type="submission" date="2021-07" db="EMBL/GenBank/DDBJ databases">
        <authorList>
            <person name="Durling M."/>
        </authorList>
    </citation>
    <scope>NUCLEOTIDE SEQUENCE</scope>
</reference>
<sequence>MSGTKLVQTQSVQEGKGGFSSWSKDSSRRARRIEPRADLGMCNFITVRLQYLVHPAADQISYLANVAGLTVKAQPKGGGSEGK</sequence>